<evidence type="ECO:0000313" key="2">
    <source>
        <dbReference type="Proteomes" id="UP001162483"/>
    </source>
</evidence>
<organism evidence="1 2">
    <name type="scientific">Staurois parvus</name>
    <dbReference type="NCBI Taxonomy" id="386267"/>
    <lineage>
        <taxon>Eukaryota</taxon>
        <taxon>Metazoa</taxon>
        <taxon>Chordata</taxon>
        <taxon>Craniata</taxon>
        <taxon>Vertebrata</taxon>
        <taxon>Euteleostomi</taxon>
        <taxon>Amphibia</taxon>
        <taxon>Batrachia</taxon>
        <taxon>Anura</taxon>
        <taxon>Neobatrachia</taxon>
        <taxon>Ranoidea</taxon>
        <taxon>Ranidae</taxon>
        <taxon>Staurois</taxon>
    </lineage>
</organism>
<sequence length="48" mass="5625">MVHTLLLNHFQSGHFHPLPVQANFQLSALSHFECQLRGHATLYPYEFF</sequence>
<name>A0ABN9HST1_9NEOB</name>
<dbReference type="Proteomes" id="UP001162483">
    <property type="component" value="Unassembled WGS sequence"/>
</dbReference>
<dbReference type="EMBL" id="CATNWA010022026">
    <property type="protein sequence ID" value="CAI9624845.1"/>
    <property type="molecule type" value="Genomic_DNA"/>
</dbReference>
<keyword evidence="2" id="KW-1185">Reference proteome</keyword>
<comment type="caution">
    <text evidence="1">The sequence shown here is derived from an EMBL/GenBank/DDBJ whole genome shotgun (WGS) entry which is preliminary data.</text>
</comment>
<evidence type="ECO:0000313" key="1">
    <source>
        <dbReference type="EMBL" id="CAI9624845.1"/>
    </source>
</evidence>
<accession>A0ABN9HST1</accession>
<proteinExistence type="predicted"/>
<reference evidence="1" key="1">
    <citation type="submission" date="2023-05" db="EMBL/GenBank/DDBJ databases">
        <authorList>
            <person name="Stuckert A."/>
        </authorList>
    </citation>
    <scope>NUCLEOTIDE SEQUENCE</scope>
</reference>
<protein>
    <submittedName>
        <fullName evidence="1">Uncharacterized protein</fullName>
    </submittedName>
</protein>
<gene>
    <name evidence="1" type="ORF">SPARVUS_LOCUS16765956</name>
</gene>